<evidence type="ECO:0000313" key="2">
    <source>
        <dbReference type="Proteomes" id="UP000616151"/>
    </source>
</evidence>
<proteinExistence type="predicted"/>
<organism evidence="1 2">
    <name type="scientific">Taklimakanibacter albus</name>
    <dbReference type="NCBI Taxonomy" id="2800327"/>
    <lineage>
        <taxon>Bacteria</taxon>
        <taxon>Pseudomonadati</taxon>
        <taxon>Pseudomonadota</taxon>
        <taxon>Alphaproteobacteria</taxon>
        <taxon>Hyphomicrobiales</taxon>
        <taxon>Aestuariivirgaceae</taxon>
        <taxon>Taklimakanibacter</taxon>
    </lineage>
</organism>
<keyword evidence="2" id="KW-1185">Reference proteome</keyword>
<dbReference type="EMBL" id="JAENHL010000003">
    <property type="protein sequence ID" value="MBK1864903.1"/>
    <property type="molecule type" value="Genomic_DNA"/>
</dbReference>
<accession>A0ACC5QX07</accession>
<gene>
    <name evidence="1" type="ORF">JHL16_00930</name>
</gene>
<name>A0ACC5QX07_9HYPH</name>
<evidence type="ECO:0000313" key="1">
    <source>
        <dbReference type="EMBL" id="MBK1864903.1"/>
    </source>
</evidence>
<sequence>MKGRISPGFRFWLILDFVRRNRQAFILAFLLAAVLVVLLTNEPISARPVEGKFVRLTMLPSRDPPSTWIYVDLPDGRTTAIEVWSGWQAPAVGDTVQLEELTLLWFGKNYRLPLSPQAKTASEDPA</sequence>
<dbReference type="Proteomes" id="UP000616151">
    <property type="component" value="Unassembled WGS sequence"/>
</dbReference>
<reference evidence="1" key="1">
    <citation type="submission" date="2021-01" db="EMBL/GenBank/DDBJ databases">
        <authorList>
            <person name="Sun Q."/>
        </authorList>
    </citation>
    <scope>NUCLEOTIDE SEQUENCE</scope>
    <source>
        <strain evidence="1">YIM B02566</strain>
    </source>
</reference>
<protein>
    <submittedName>
        <fullName evidence="1">Uncharacterized protein</fullName>
    </submittedName>
</protein>
<comment type="caution">
    <text evidence="1">The sequence shown here is derived from an EMBL/GenBank/DDBJ whole genome shotgun (WGS) entry which is preliminary data.</text>
</comment>